<comment type="caution">
    <text evidence="3">The sequence shown here is derived from an EMBL/GenBank/DDBJ whole genome shotgun (WGS) entry which is preliminary data.</text>
</comment>
<dbReference type="Proteomes" id="UP000335636">
    <property type="component" value="Unassembled WGS sequence"/>
</dbReference>
<evidence type="ECO:0000313" key="3">
    <source>
        <dbReference type="EMBL" id="VTJ74407.1"/>
    </source>
</evidence>
<organism evidence="3 4">
    <name type="scientific">Marmota monax</name>
    <name type="common">Woodchuck</name>
    <dbReference type="NCBI Taxonomy" id="9995"/>
    <lineage>
        <taxon>Eukaryota</taxon>
        <taxon>Metazoa</taxon>
        <taxon>Chordata</taxon>
        <taxon>Craniata</taxon>
        <taxon>Vertebrata</taxon>
        <taxon>Euteleostomi</taxon>
        <taxon>Mammalia</taxon>
        <taxon>Eutheria</taxon>
        <taxon>Euarchontoglires</taxon>
        <taxon>Glires</taxon>
        <taxon>Rodentia</taxon>
        <taxon>Sciuromorpha</taxon>
        <taxon>Sciuridae</taxon>
        <taxon>Xerinae</taxon>
        <taxon>Marmotini</taxon>
        <taxon>Marmota</taxon>
    </lineage>
</organism>
<protein>
    <submittedName>
        <fullName evidence="3">Uncharacterized protein</fullName>
    </submittedName>
</protein>
<dbReference type="EMBL" id="CABDUW010000740">
    <property type="protein sequence ID" value="VTJ74407.1"/>
    <property type="molecule type" value="Genomic_DNA"/>
</dbReference>
<proteinExistence type="predicted"/>
<name>A0A5E4BXQ0_MARMO</name>
<accession>A0A5E4BXQ0</accession>
<evidence type="ECO:0000256" key="1">
    <source>
        <dbReference type="SAM" id="MobiDB-lite"/>
    </source>
</evidence>
<reference evidence="3" key="1">
    <citation type="submission" date="2019-04" db="EMBL/GenBank/DDBJ databases">
        <authorList>
            <person name="Alioto T."/>
            <person name="Alioto T."/>
        </authorList>
    </citation>
    <scope>NUCLEOTIDE SEQUENCE [LARGE SCALE GENOMIC DNA]</scope>
</reference>
<feature type="chain" id="PRO_5022980990" evidence="2">
    <location>
        <begin position="26"/>
        <end position="82"/>
    </location>
</feature>
<keyword evidence="4" id="KW-1185">Reference proteome</keyword>
<gene>
    <name evidence="3" type="ORF">MONAX_5E029844</name>
</gene>
<evidence type="ECO:0000256" key="2">
    <source>
        <dbReference type="SAM" id="SignalP"/>
    </source>
</evidence>
<dbReference type="AlphaFoldDB" id="A0A5E4BXQ0"/>
<evidence type="ECO:0000313" key="4">
    <source>
        <dbReference type="Proteomes" id="UP000335636"/>
    </source>
</evidence>
<feature type="region of interest" description="Disordered" evidence="1">
    <location>
        <begin position="54"/>
        <end position="82"/>
    </location>
</feature>
<keyword evidence="2" id="KW-0732">Signal</keyword>
<feature type="non-terminal residue" evidence="3">
    <location>
        <position position="1"/>
    </location>
</feature>
<feature type="signal peptide" evidence="2">
    <location>
        <begin position="1"/>
        <end position="25"/>
    </location>
</feature>
<sequence>TPQLLPAELPGLQLHVLWLLPHVLGTVCVREAQTENQEQRHRIYSLKVTVHAAQAPTAESGSRRRRAEKTCGNARRKRTKHS</sequence>